<keyword evidence="1" id="KW-0812">Transmembrane</keyword>
<evidence type="ECO:0000313" key="3">
    <source>
        <dbReference type="EMBL" id="RAK60255.1"/>
    </source>
</evidence>
<keyword evidence="4" id="KW-1185">Reference proteome</keyword>
<dbReference type="Proteomes" id="UP000249842">
    <property type="component" value="Unassembled WGS sequence"/>
</dbReference>
<feature type="transmembrane region" description="Helical" evidence="1">
    <location>
        <begin position="208"/>
        <end position="231"/>
    </location>
</feature>
<keyword evidence="1" id="KW-0472">Membrane</keyword>
<evidence type="ECO:0000256" key="2">
    <source>
        <dbReference type="SAM" id="SignalP"/>
    </source>
</evidence>
<feature type="transmembrane region" description="Helical" evidence="1">
    <location>
        <begin position="347"/>
        <end position="371"/>
    </location>
</feature>
<feature type="chain" id="PRO_5016433739" evidence="2">
    <location>
        <begin position="29"/>
        <end position="407"/>
    </location>
</feature>
<feature type="transmembrane region" description="Helical" evidence="1">
    <location>
        <begin position="316"/>
        <end position="335"/>
    </location>
</feature>
<feature type="transmembrane region" description="Helical" evidence="1">
    <location>
        <begin position="177"/>
        <end position="201"/>
    </location>
</feature>
<proteinExistence type="predicted"/>
<dbReference type="AlphaFoldDB" id="A0A328B106"/>
<dbReference type="Pfam" id="PF13795">
    <property type="entry name" value="HupE_UreJ_2"/>
    <property type="match status" value="2"/>
</dbReference>
<dbReference type="EMBL" id="QFYP01000001">
    <property type="protein sequence ID" value="RAK60255.1"/>
    <property type="molecule type" value="Genomic_DNA"/>
</dbReference>
<dbReference type="RefSeq" id="WP_111457548.1">
    <property type="nucleotide sequence ID" value="NZ_QFYP01000001.1"/>
</dbReference>
<feature type="transmembrane region" description="Helical" evidence="1">
    <location>
        <begin position="262"/>
        <end position="280"/>
    </location>
</feature>
<feature type="transmembrane region" description="Helical" evidence="1">
    <location>
        <begin position="237"/>
        <end position="255"/>
    </location>
</feature>
<dbReference type="OrthoDB" id="9808870at2"/>
<feature type="signal peptide" evidence="2">
    <location>
        <begin position="1"/>
        <end position="28"/>
    </location>
</feature>
<gene>
    <name evidence="3" type="ORF">DJ021_10785</name>
</gene>
<protein>
    <submittedName>
        <fullName evidence="3">HupE/UreJ family protein</fullName>
    </submittedName>
</protein>
<organism evidence="3 4">
    <name type="scientific">Phenylobacterium hankyongense</name>
    <dbReference type="NCBI Taxonomy" id="1813876"/>
    <lineage>
        <taxon>Bacteria</taxon>
        <taxon>Pseudomonadati</taxon>
        <taxon>Pseudomonadota</taxon>
        <taxon>Alphaproteobacteria</taxon>
        <taxon>Caulobacterales</taxon>
        <taxon>Caulobacteraceae</taxon>
        <taxon>Phenylobacterium</taxon>
    </lineage>
</organism>
<keyword evidence="2" id="KW-0732">Signal</keyword>
<evidence type="ECO:0000313" key="4">
    <source>
        <dbReference type="Proteomes" id="UP000249842"/>
    </source>
</evidence>
<accession>A0A328B106</accession>
<feature type="transmembrane region" description="Helical" evidence="1">
    <location>
        <begin position="286"/>
        <end position="304"/>
    </location>
</feature>
<feature type="transmembrane region" description="Helical" evidence="1">
    <location>
        <begin position="383"/>
        <end position="402"/>
    </location>
</feature>
<sequence length="407" mass="43194">MTARLAGWWRVLLWALGLSAILAGAAHAHTRSESHSVWEINGANVDLVMTIGEVELRRLAPAAGPPPSDAQVTGYLAARVYPSAAGRRCALVPPVETLSATAGYRKYDFTFRCPSATEISITSRAFFDVAPTHTNFAQIQNAASGEFTEQLITRDRQTVEVTGGEDSKLLTASFLDFIRMGVMHIFTGVDHMSFLLGLVLISRRLRDLVFVVTGFTIGHSLTLALAVTGIIRPHAEYIDALVALTIALIGAENVAVQTRRPAAVAAGVALLLAGMAGLKILGLGGLPSLLLLGAGLFTSNYLMVSGRLQDAGRLRMVITLVFGLIHGFGFAAGLLEMQIPPVRLGELLVGFNIGVEIGQLTLVLAASLAVVALTRLKLAPPRAIVVDVASAFLAGLGVFWFVSRSYA</sequence>
<evidence type="ECO:0000256" key="1">
    <source>
        <dbReference type="SAM" id="Phobius"/>
    </source>
</evidence>
<comment type="caution">
    <text evidence="3">The sequence shown here is derived from an EMBL/GenBank/DDBJ whole genome shotgun (WGS) entry which is preliminary data.</text>
</comment>
<name>A0A328B106_9CAUL</name>
<reference evidence="4" key="1">
    <citation type="submission" date="2018-05" db="EMBL/GenBank/DDBJ databases">
        <authorList>
            <person name="Li X."/>
        </authorList>
    </citation>
    <scope>NUCLEOTIDE SEQUENCE [LARGE SCALE GENOMIC DNA]</scope>
    <source>
        <strain evidence="4">HKS-05</strain>
    </source>
</reference>
<dbReference type="InterPro" id="IPR032809">
    <property type="entry name" value="Put_HupE_UreJ"/>
</dbReference>
<keyword evidence="1" id="KW-1133">Transmembrane helix</keyword>